<dbReference type="SUPFAM" id="SSF51556">
    <property type="entry name" value="Metallo-dependent hydrolases"/>
    <property type="match status" value="1"/>
</dbReference>
<dbReference type="Gene3D" id="3.20.20.140">
    <property type="entry name" value="Metal-dependent hydrolases"/>
    <property type="match status" value="1"/>
</dbReference>
<dbReference type="EMBL" id="MTKS01000009">
    <property type="protein sequence ID" value="RWX52467.1"/>
    <property type="molecule type" value="Genomic_DNA"/>
</dbReference>
<organism evidence="3 4">
    <name type="scientific">Candidatus Electrothrix marina</name>
    <dbReference type="NCBI Taxonomy" id="1859130"/>
    <lineage>
        <taxon>Bacteria</taxon>
        <taxon>Pseudomonadati</taxon>
        <taxon>Thermodesulfobacteriota</taxon>
        <taxon>Desulfobulbia</taxon>
        <taxon>Desulfobulbales</taxon>
        <taxon>Desulfobulbaceae</taxon>
        <taxon>Candidatus Electrothrix</taxon>
    </lineage>
</organism>
<name>A0A444JHI6_9BACT</name>
<dbReference type="PANTHER" id="PTHR43794:SF11">
    <property type="entry name" value="AMIDOHYDROLASE-RELATED DOMAIN-CONTAINING PROTEIN"/>
    <property type="match status" value="1"/>
</dbReference>
<dbReference type="InterPro" id="IPR011059">
    <property type="entry name" value="Metal-dep_hydrolase_composite"/>
</dbReference>
<evidence type="ECO:0000313" key="4">
    <source>
        <dbReference type="Proteomes" id="UP000288892"/>
    </source>
</evidence>
<dbReference type="InterPro" id="IPR032466">
    <property type="entry name" value="Metal_Hydrolase"/>
</dbReference>
<gene>
    <name evidence="3" type="ORF">VU01_10092</name>
</gene>
<dbReference type="AlphaFoldDB" id="A0A444JHI6"/>
<dbReference type="InterPro" id="IPR006680">
    <property type="entry name" value="Amidohydro-rel"/>
</dbReference>
<dbReference type="PANTHER" id="PTHR43794">
    <property type="entry name" value="AMINOHYDROLASE SSNA-RELATED"/>
    <property type="match status" value="1"/>
</dbReference>
<evidence type="ECO:0000313" key="3">
    <source>
        <dbReference type="EMBL" id="RWX52467.1"/>
    </source>
</evidence>
<evidence type="ECO:0000259" key="2">
    <source>
        <dbReference type="Pfam" id="PF01979"/>
    </source>
</evidence>
<dbReference type="Proteomes" id="UP000288892">
    <property type="component" value="Unassembled WGS sequence"/>
</dbReference>
<dbReference type="GO" id="GO:0016810">
    <property type="term" value="F:hydrolase activity, acting on carbon-nitrogen (but not peptide) bonds"/>
    <property type="evidence" value="ECO:0007669"/>
    <property type="project" value="InterPro"/>
</dbReference>
<keyword evidence="4" id="KW-1185">Reference proteome</keyword>
<dbReference type="InterPro" id="IPR050287">
    <property type="entry name" value="MTA/SAH_deaminase"/>
</dbReference>
<dbReference type="Pfam" id="PF01979">
    <property type="entry name" value="Amidohydro_1"/>
    <property type="match status" value="1"/>
</dbReference>
<reference evidence="3 4" key="1">
    <citation type="submission" date="2017-01" db="EMBL/GenBank/DDBJ databases">
        <title>The cable genome- insights into the physiology and evolution of filamentous bacteria capable of sulfide oxidation via long distance electron transfer.</title>
        <authorList>
            <person name="Schreiber L."/>
            <person name="Bjerg J.T."/>
            <person name="Boggild A."/>
            <person name="Van De Vossenberg J."/>
            <person name="Meysman F."/>
            <person name="Nielsen L.P."/>
            <person name="Schramm A."/>
            <person name="Kjeldsen K.U."/>
        </authorList>
    </citation>
    <scope>NUCLEOTIDE SEQUENCE [LARGE SCALE GENOMIC DNA]</scope>
    <source>
        <strain evidence="3">A5</strain>
    </source>
</reference>
<keyword evidence="1" id="KW-0378">Hydrolase</keyword>
<feature type="domain" description="Amidohydrolase-related" evidence="2">
    <location>
        <begin position="67"/>
        <end position="397"/>
    </location>
</feature>
<evidence type="ECO:0000256" key="1">
    <source>
        <dbReference type="ARBA" id="ARBA00022801"/>
    </source>
</evidence>
<proteinExistence type="predicted"/>
<comment type="caution">
    <text evidence="3">The sequence shown here is derived from an EMBL/GenBank/DDBJ whole genome shotgun (WGS) entry which is preliminary data.</text>
</comment>
<accession>A0A444JHI6</accession>
<sequence length="420" mass="45751">MRVEAVTDRLTNRLIVHRAPWLLPISRQPIADGGLAAQGGLIVAVGNFKQVVRSYPGAEIIDHPDAVLLPGLINAHTHLELSHLAHLSQEPSPTSFTGWIGHMLAERAKADADKKTILDAARAVLSRQQDQGVVAIADISNTGFIRELTSEFPGHLLCLKEYLGLRASELVASLNSLKEEVDHPDACCTAHAPYSTHLELLRALKNRATRLGQIFSIHTAESTAEHDMISQGTGELRDFLEQRGFWASSFRPTGSDSKGSVSYLHQHGLLDSRTLCVHCLHVTDQEMDLLAETKAKVCLCPGSNRYLGVGTAPVERYLRKGILPALGTDSLTSNPELSIWQEMRLLAEEHPSVNPADILRMATLGGAEALGLNRRLGSLEKGKEAAIVAVKLAGSVRNTFSLAEYSLYQDIKSNFVYSLA</sequence>
<dbReference type="SUPFAM" id="SSF51338">
    <property type="entry name" value="Composite domain of metallo-dependent hydrolases"/>
    <property type="match status" value="1"/>
</dbReference>
<protein>
    <submittedName>
        <fullName evidence="3">Cytosine/adenosine deaminase</fullName>
    </submittedName>
</protein>
<dbReference type="Gene3D" id="2.30.40.10">
    <property type="entry name" value="Urease, subunit C, domain 1"/>
    <property type="match status" value="1"/>
</dbReference>